<accession>A0A845SG37</accession>
<gene>
    <name evidence="5" type="ORF">GRH90_04580</name>
</gene>
<reference evidence="5 6" key="1">
    <citation type="submission" date="2019-12" db="EMBL/GenBank/DDBJ databases">
        <authorList>
            <person name="Lee S.D."/>
        </authorList>
    </citation>
    <scope>NUCLEOTIDE SEQUENCE [LARGE SCALE GENOMIC DNA]</scope>
    <source>
        <strain evidence="5 6">SAP-6</strain>
    </source>
</reference>
<keyword evidence="3" id="KW-0804">Transcription</keyword>
<dbReference type="InterPro" id="IPR018062">
    <property type="entry name" value="HTH_AraC-typ_CS"/>
</dbReference>
<dbReference type="GO" id="GO:0003700">
    <property type="term" value="F:DNA-binding transcription factor activity"/>
    <property type="evidence" value="ECO:0007669"/>
    <property type="project" value="InterPro"/>
</dbReference>
<evidence type="ECO:0000313" key="6">
    <source>
        <dbReference type="Proteomes" id="UP000461443"/>
    </source>
</evidence>
<dbReference type="SMART" id="SM00342">
    <property type="entry name" value="HTH_ARAC"/>
    <property type="match status" value="1"/>
</dbReference>
<dbReference type="InterPro" id="IPR050959">
    <property type="entry name" value="MarA-like"/>
</dbReference>
<dbReference type="GO" id="GO:0043565">
    <property type="term" value="F:sequence-specific DNA binding"/>
    <property type="evidence" value="ECO:0007669"/>
    <property type="project" value="InterPro"/>
</dbReference>
<dbReference type="InterPro" id="IPR009057">
    <property type="entry name" value="Homeodomain-like_sf"/>
</dbReference>
<keyword evidence="6" id="KW-1185">Reference proteome</keyword>
<dbReference type="PROSITE" id="PS01124">
    <property type="entry name" value="HTH_ARAC_FAMILY_2"/>
    <property type="match status" value="1"/>
</dbReference>
<dbReference type="PROSITE" id="PS00041">
    <property type="entry name" value="HTH_ARAC_FAMILY_1"/>
    <property type="match status" value="1"/>
</dbReference>
<feature type="domain" description="HTH araC/xylS-type" evidence="4">
    <location>
        <begin position="9"/>
        <end position="107"/>
    </location>
</feature>
<dbReference type="Proteomes" id="UP000461443">
    <property type="component" value="Unassembled WGS sequence"/>
</dbReference>
<reference evidence="5 6" key="2">
    <citation type="submission" date="2020-02" db="EMBL/GenBank/DDBJ databases">
        <title>The new genus of Enterobacteriales.</title>
        <authorList>
            <person name="Kim I.S."/>
        </authorList>
    </citation>
    <scope>NUCLEOTIDE SEQUENCE [LARGE SCALE GENOMIC DNA]</scope>
    <source>
        <strain evidence="5 6">SAP-6</strain>
    </source>
</reference>
<evidence type="ECO:0000259" key="4">
    <source>
        <dbReference type="PROSITE" id="PS01124"/>
    </source>
</evidence>
<protein>
    <submittedName>
        <fullName evidence="5">Helix-turn-helix domain-containing protein</fullName>
    </submittedName>
</protein>
<dbReference type="RefSeq" id="WP_162364730.1">
    <property type="nucleotide sequence ID" value="NZ_WUBS01000003.1"/>
</dbReference>
<keyword evidence="2" id="KW-0238">DNA-binding</keyword>
<name>A0A845SG37_9GAMM</name>
<evidence type="ECO:0000256" key="1">
    <source>
        <dbReference type="ARBA" id="ARBA00023015"/>
    </source>
</evidence>
<proteinExistence type="predicted"/>
<dbReference type="PANTHER" id="PTHR47504">
    <property type="entry name" value="RIGHT ORIGIN-BINDING PROTEIN"/>
    <property type="match status" value="1"/>
</dbReference>
<dbReference type="Pfam" id="PF12833">
    <property type="entry name" value="HTH_18"/>
    <property type="match status" value="1"/>
</dbReference>
<dbReference type="Gene3D" id="1.10.10.60">
    <property type="entry name" value="Homeodomain-like"/>
    <property type="match status" value="2"/>
</dbReference>
<dbReference type="SUPFAM" id="SSF46689">
    <property type="entry name" value="Homeodomain-like"/>
    <property type="match status" value="2"/>
</dbReference>
<dbReference type="InterPro" id="IPR018060">
    <property type="entry name" value="HTH_AraC"/>
</dbReference>
<evidence type="ECO:0000256" key="3">
    <source>
        <dbReference type="ARBA" id="ARBA00023163"/>
    </source>
</evidence>
<sequence length="122" mass="14082">MIRQEIIIMDLLEWIEDNISKPLKIEDIAVKSGYSKRHLQRIFLQVTQQSLGSFIRDKKLDLAANDLIGTKQPIINILCHYGFESQQSFTRAFVKKYSIPPGTYRRIHLTTHCSNPPANDVI</sequence>
<keyword evidence="1" id="KW-0805">Transcription regulation</keyword>
<dbReference type="PANTHER" id="PTHR47504:SF2">
    <property type="entry name" value="REGULATORY PROTEIN SOXS"/>
    <property type="match status" value="1"/>
</dbReference>
<dbReference type="EMBL" id="WUBS01000003">
    <property type="protein sequence ID" value="NDL62036.1"/>
    <property type="molecule type" value="Genomic_DNA"/>
</dbReference>
<organism evidence="5 6">
    <name type="scientific">Acerihabitans arboris</name>
    <dbReference type="NCBI Taxonomy" id="2691583"/>
    <lineage>
        <taxon>Bacteria</taxon>
        <taxon>Pseudomonadati</taxon>
        <taxon>Pseudomonadota</taxon>
        <taxon>Gammaproteobacteria</taxon>
        <taxon>Enterobacterales</taxon>
        <taxon>Pectobacteriaceae</taxon>
        <taxon>Acerihabitans</taxon>
    </lineage>
</organism>
<evidence type="ECO:0000313" key="5">
    <source>
        <dbReference type="EMBL" id="NDL62036.1"/>
    </source>
</evidence>
<dbReference type="AlphaFoldDB" id="A0A845SG37"/>
<comment type="caution">
    <text evidence="5">The sequence shown here is derived from an EMBL/GenBank/DDBJ whole genome shotgun (WGS) entry which is preliminary data.</text>
</comment>
<evidence type="ECO:0000256" key="2">
    <source>
        <dbReference type="ARBA" id="ARBA00023125"/>
    </source>
</evidence>